<feature type="chain" id="PRO_5020827381" evidence="1">
    <location>
        <begin position="23"/>
        <end position="223"/>
    </location>
</feature>
<name>A0A4U0GLM9_9SPHI</name>
<comment type="caution">
    <text evidence="2">The sequence shown here is derived from an EMBL/GenBank/DDBJ whole genome shotgun (WGS) entry which is preliminary data.</text>
</comment>
<organism evidence="2 3">
    <name type="scientific">Sphingobacterium alkalisoli</name>
    <dbReference type="NCBI Taxonomy" id="1874115"/>
    <lineage>
        <taxon>Bacteria</taxon>
        <taxon>Pseudomonadati</taxon>
        <taxon>Bacteroidota</taxon>
        <taxon>Sphingobacteriia</taxon>
        <taxon>Sphingobacteriales</taxon>
        <taxon>Sphingobacteriaceae</taxon>
        <taxon>Sphingobacterium</taxon>
    </lineage>
</organism>
<evidence type="ECO:0000313" key="2">
    <source>
        <dbReference type="EMBL" id="TJY59685.1"/>
    </source>
</evidence>
<sequence>MKNKVSMMVIKSIILAMMTALVAVSCGPGFGDVSRDLSGGYEYLYEGSGARLLGPSWGRQIYPKVVDYDFDSTFIIVVQKPSLSDYKAFLHGKLSIEYGVFIDYEDENTLKIDVDFLERYLFPDSILYRNMQSRGISTTRSTADFNLMQSVIDSLFQYDPYYVDLFSRPVNYWIISHREQNEHDYIPMSKVYGPYSREDYLKKRKELGVPEELTLKLDEDGDK</sequence>
<feature type="signal peptide" evidence="1">
    <location>
        <begin position="1"/>
        <end position="22"/>
    </location>
</feature>
<dbReference type="RefSeq" id="WP_169305772.1">
    <property type="nucleotide sequence ID" value="NZ_SUKA01000016.1"/>
</dbReference>
<keyword evidence="3" id="KW-1185">Reference proteome</keyword>
<accession>A0A4U0GLM9</accession>
<dbReference type="Proteomes" id="UP000309872">
    <property type="component" value="Unassembled WGS sequence"/>
</dbReference>
<dbReference type="AlphaFoldDB" id="A0A4U0GLM9"/>
<dbReference type="EMBL" id="SUKA01000016">
    <property type="protein sequence ID" value="TJY59685.1"/>
    <property type="molecule type" value="Genomic_DNA"/>
</dbReference>
<protein>
    <submittedName>
        <fullName evidence="2">Uncharacterized protein</fullName>
    </submittedName>
</protein>
<proteinExistence type="predicted"/>
<reference evidence="2 3" key="1">
    <citation type="submission" date="2019-04" db="EMBL/GenBank/DDBJ databases">
        <title>Sphingobacterium olei sp. nov., isolated from oil-contaminated soil.</title>
        <authorList>
            <person name="Liu B."/>
        </authorList>
    </citation>
    <scope>NUCLEOTIDE SEQUENCE [LARGE SCALE GENOMIC DNA]</scope>
    <source>
        <strain evidence="2 3">Y3L14</strain>
    </source>
</reference>
<gene>
    <name evidence="2" type="ORF">FAZ19_23655</name>
</gene>
<evidence type="ECO:0000256" key="1">
    <source>
        <dbReference type="SAM" id="SignalP"/>
    </source>
</evidence>
<keyword evidence="1" id="KW-0732">Signal</keyword>
<evidence type="ECO:0000313" key="3">
    <source>
        <dbReference type="Proteomes" id="UP000309872"/>
    </source>
</evidence>
<dbReference type="PROSITE" id="PS51257">
    <property type="entry name" value="PROKAR_LIPOPROTEIN"/>
    <property type="match status" value="1"/>
</dbReference>